<reference evidence="1 2" key="1">
    <citation type="journal article" date="2022" name="G3 (Bethesda)">
        <title>Enemy or ally: a genomic approach to elucidate the lifestyle of Phyllosticta citrichinaensis.</title>
        <authorList>
            <person name="Buijs V.A."/>
            <person name="Groenewald J.Z."/>
            <person name="Haridas S."/>
            <person name="LaButti K.M."/>
            <person name="Lipzen A."/>
            <person name="Martin F.M."/>
            <person name="Barry K."/>
            <person name="Grigoriev I.V."/>
            <person name="Crous P.W."/>
            <person name="Seidl M.F."/>
        </authorList>
    </citation>
    <scope>NUCLEOTIDE SEQUENCE [LARGE SCALE GENOMIC DNA]</scope>
    <source>
        <strain evidence="1 2">CBS 129764</strain>
    </source>
</reference>
<evidence type="ECO:0008006" key="3">
    <source>
        <dbReference type="Google" id="ProtNLM"/>
    </source>
</evidence>
<accession>A0ABR1XEI0</accession>
<dbReference type="Proteomes" id="UP001456524">
    <property type="component" value="Unassembled WGS sequence"/>
</dbReference>
<sequence length="238" mass="26891">MQHQYAPTNGRRFYLLPLKDVPLIGLECGLQQGHRIVKLFQRSGNFIVNHFPNSDWFSKEVELPHGFQPATDPFDGLFASLHSANGMVLRNKMQFNLVFFFQLSLDSDASDDAFEVLEFNGQCAKRSVRALVRMNVSPHKLNGAVQALDYAYAAESDAERIRHLVGIFLFVWSEETRDAVENLQSDIIKALQGCIWPPLPASPRPAYNHARKLRSRRPRPTACDVAVSCGVIPWSSHQ</sequence>
<keyword evidence="2" id="KW-1185">Reference proteome</keyword>
<evidence type="ECO:0000313" key="2">
    <source>
        <dbReference type="Proteomes" id="UP001456524"/>
    </source>
</evidence>
<evidence type="ECO:0000313" key="1">
    <source>
        <dbReference type="EMBL" id="KAK8151038.1"/>
    </source>
</evidence>
<gene>
    <name evidence="1" type="ORF">IWX90DRAFT_134874</name>
</gene>
<dbReference type="EMBL" id="JBBWUH010000021">
    <property type="protein sequence ID" value="KAK8151038.1"/>
    <property type="molecule type" value="Genomic_DNA"/>
</dbReference>
<protein>
    <recommendedName>
        <fullName evidence="3">rRNA N-glycosidase</fullName>
    </recommendedName>
</protein>
<name>A0ABR1XEI0_9PEZI</name>
<proteinExistence type="predicted"/>
<comment type="caution">
    <text evidence="1">The sequence shown here is derived from an EMBL/GenBank/DDBJ whole genome shotgun (WGS) entry which is preliminary data.</text>
</comment>
<organism evidence="1 2">
    <name type="scientific">Phyllosticta citrichinensis</name>
    <dbReference type="NCBI Taxonomy" id="1130410"/>
    <lineage>
        <taxon>Eukaryota</taxon>
        <taxon>Fungi</taxon>
        <taxon>Dikarya</taxon>
        <taxon>Ascomycota</taxon>
        <taxon>Pezizomycotina</taxon>
        <taxon>Dothideomycetes</taxon>
        <taxon>Dothideomycetes incertae sedis</taxon>
        <taxon>Botryosphaeriales</taxon>
        <taxon>Phyllostictaceae</taxon>
        <taxon>Phyllosticta</taxon>
    </lineage>
</organism>